<feature type="region of interest" description="Disordered" evidence="1">
    <location>
        <begin position="69"/>
        <end position="126"/>
    </location>
</feature>
<protein>
    <submittedName>
        <fullName evidence="2">Uncharacterized protein</fullName>
    </submittedName>
</protein>
<dbReference type="Proteomes" id="UP001501842">
    <property type="component" value="Unassembled WGS sequence"/>
</dbReference>
<proteinExistence type="predicted"/>
<evidence type="ECO:0000256" key="1">
    <source>
        <dbReference type="SAM" id="MobiDB-lite"/>
    </source>
</evidence>
<sequence>MLISGQTTEITADQARIHRIPAERAPRPLPPGGRDREPGDGGRSPRRARCGPGPRWGGEWCTRSCAVRPGSSAAGGRGPAGRPYEDPGRATTGLGAGGRWAGGRRLKAGGGAEGKTGRSGPEGFPLGTFPGIVGSLTVAPLSATCDRPSLIR</sequence>
<evidence type="ECO:0000313" key="3">
    <source>
        <dbReference type="Proteomes" id="UP001501842"/>
    </source>
</evidence>
<comment type="caution">
    <text evidence="2">The sequence shown here is derived from an EMBL/GenBank/DDBJ whole genome shotgun (WGS) entry which is preliminary data.</text>
</comment>
<accession>A0ABN3TZD8</accession>
<feature type="compositionally biased region" description="Polar residues" evidence="1">
    <location>
        <begin position="1"/>
        <end position="11"/>
    </location>
</feature>
<feature type="region of interest" description="Disordered" evidence="1">
    <location>
        <begin position="1"/>
        <end position="55"/>
    </location>
</feature>
<gene>
    <name evidence="2" type="ORF">GCM10010439_12870</name>
</gene>
<reference evidence="2 3" key="1">
    <citation type="journal article" date="2019" name="Int. J. Syst. Evol. Microbiol.">
        <title>The Global Catalogue of Microorganisms (GCM) 10K type strain sequencing project: providing services to taxonomists for standard genome sequencing and annotation.</title>
        <authorList>
            <consortium name="The Broad Institute Genomics Platform"/>
            <consortium name="The Broad Institute Genome Sequencing Center for Infectious Disease"/>
            <person name="Wu L."/>
            <person name="Ma J."/>
        </authorList>
    </citation>
    <scope>NUCLEOTIDE SEQUENCE [LARGE SCALE GENOMIC DNA]</scope>
    <source>
        <strain evidence="2 3">JCM 8201</strain>
    </source>
</reference>
<evidence type="ECO:0000313" key="2">
    <source>
        <dbReference type="EMBL" id="GAA2721809.1"/>
    </source>
</evidence>
<keyword evidence="3" id="KW-1185">Reference proteome</keyword>
<name>A0ABN3TZD8_9ACTN</name>
<dbReference type="EMBL" id="BAAATZ010000005">
    <property type="protein sequence ID" value="GAA2721809.1"/>
    <property type="molecule type" value="Genomic_DNA"/>
</dbReference>
<organism evidence="2 3">
    <name type="scientific">Actinocorallia aurantiaca</name>
    <dbReference type="NCBI Taxonomy" id="46204"/>
    <lineage>
        <taxon>Bacteria</taxon>
        <taxon>Bacillati</taxon>
        <taxon>Actinomycetota</taxon>
        <taxon>Actinomycetes</taxon>
        <taxon>Streptosporangiales</taxon>
        <taxon>Thermomonosporaceae</taxon>
        <taxon>Actinocorallia</taxon>
    </lineage>
</organism>